<proteinExistence type="predicted"/>
<dbReference type="EMBL" id="JBBWWR010000015">
    <property type="protein sequence ID" value="KAK8950394.1"/>
    <property type="molecule type" value="Genomic_DNA"/>
</dbReference>
<protein>
    <submittedName>
        <fullName evidence="1">Uncharacterized protein</fullName>
    </submittedName>
</protein>
<accession>A0ABR2LVA4</accession>
<gene>
    <name evidence="1" type="ORF">KSP40_PGU020995</name>
</gene>
<reference evidence="1 2" key="1">
    <citation type="journal article" date="2022" name="Nat. Plants">
        <title>Genomes of leafy and leafless Platanthera orchids illuminate the evolution of mycoheterotrophy.</title>
        <authorList>
            <person name="Li M.H."/>
            <person name="Liu K.W."/>
            <person name="Li Z."/>
            <person name="Lu H.C."/>
            <person name="Ye Q.L."/>
            <person name="Zhang D."/>
            <person name="Wang J.Y."/>
            <person name="Li Y.F."/>
            <person name="Zhong Z.M."/>
            <person name="Liu X."/>
            <person name="Yu X."/>
            <person name="Liu D.K."/>
            <person name="Tu X.D."/>
            <person name="Liu B."/>
            <person name="Hao Y."/>
            <person name="Liao X.Y."/>
            <person name="Jiang Y.T."/>
            <person name="Sun W.H."/>
            <person name="Chen J."/>
            <person name="Chen Y.Q."/>
            <person name="Ai Y."/>
            <person name="Zhai J.W."/>
            <person name="Wu S.S."/>
            <person name="Zhou Z."/>
            <person name="Hsiao Y.Y."/>
            <person name="Wu W.L."/>
            <person name="Chen Y.Y."/>
            <person name="Lin Y.F."/>
            <person name="Hsu J.L."/>
            <person name="Li C.Y."/>
            <person name="Wang Z.W."/>
            <person name="Zhao X."/>
            <person name="Zhong W.Y."/>
            <person name="Ma X.K."/>
            <person name="Ma L."/>
            <person name="Huang J."/>
            <person name="Chen G.Z."/>
            <person name="Huang M.Z."/>
            <person name="Huang L."/>
            <person name="Peng D.H."/>
            <person name="Luo Y.B."/>
            <person name="Zou S.Q."/>
            <person name="Chen S.P."/>
            <person name="Lan S."/>
            <person name="Tsai W.C."/>
            <person name="Van de Peer Y."/>
            <person name="Liu Z.J."/>
        </authorList>
    </citation>
    <scope>NUCLEOTIDE SEQUENCE [LARGE SCALE GENOMIC DNA]</scope>
    <source>
        <strain evidence="1">Lor288</strain>
    </source>
</reference>
<dbReference type="Proteomes" id="UP001412067">
    <property type="component" value="Unassembled WGS sequence"/>
</dbReference>
<organism evidence="1 2">
    <name type="scientific">Platanthera guangdongensis</name>
    <dbReference type="NCBI Taxonomy" id="2320717"/>
    <lineage>
        <taxon>Eukaryota</taxon>
        <taxon>Viridiplantae</taxon>
        <taxon>Streptophyta</taxon>
        <taxon>Embryophyta</taxon>
        <taxon>Tracheophyta</taxon>
        <taxon>Spermatophyta</taxon>
        <taxon>Magnoliopsida</taxon>
        <taxon>Liliopsida</taxon>
        <taxon>Asparagales</taxon>
        <taxon>Orchidaceae</taxon>
        <taxon>Orchidoideae</taxon>
        <taxon>Orchideae</taxon>
        <taxon>Orchidinae</taxon>
        <taxon>Platanthera</taxon>
    </lineage>
</organism>
<keyword evidence="2" id="KW-1185">Reference proteome</keyword>
<evidence type="ECO:0000313" key="2">
    <source>
        <dbReference type="Proteomes" id="UP001412067"/>
    </source>
</evidence>
<comment type="caution">
    <text evidence="1">The sequence shown here is derived from an EMBL/GenBank/DDBJ whole genome shotgun (WGS) entry which is preliminary data.</text>
</comment>
<sequence>MRRNDSWRETVVPINRKETRMPKFGSISMESAFLFSEEIEFLKWMLEIAAADRICGQEIESTFVGVSKVCHTVKPCNTMKFACRNNEYNSLMSVMLRKVEKLWNKRYRG</sequence>
<evidence type="ECO:0000313" key="1">
    <source>
        <dbReference type="EMBL" id="KAK8950394.1"/>
    </source>
</evidence>
<name>A0ABR2LVA4_9ASPA</name>